<dbReference type="EMBL" id="CAESAN010000132">
    <property type="protein sequence ID" value="CAB4346486.1"/>
    <property type="molecule type" value="Genomic_DNA"/>
</dbReference>
<accession>A0A6J5ZYZ3</accession>
<evidence type="ECO:0000313" key="1">
    <source>
        <dbReference type="EMBL" id="CAB4346486.1"/>
    </source>
</evidence>
<proteinExistence type="predicted"/>
<gene>
    <name evidence="1" type="ORF">UFOPK3547_01370</name>
</gene>
<protein>
    <submittedName>
        <fullName evidence="1">Unannotated protein</fullName>
    </submittedName>
</protein>
<reference evidence="1" key="1">
    <citation type="submission" date="2020-05" db="EMBL/GenBank/DDBJ databases">
        <authorList>
            <person name="Chiriac C."/>
            <person name="Salcher M."/>
            <person name="Ghai R."/>
            <person name="Kavagutti S V."/>
        </authorList>
    </citation>
    <scope>NUCLEOTIDE SEQUENCE</scope>
</reference>
<name>A0A6J5ZYZ3_9ZZZZ</name>
<organism evidence="1">
    <name type="scientific">freshwater metagenome</name>
    <dbReference type="NCBI Taxonomy" id="449393"/>
    <lineage>
        <taxon>unclassified sequences</taxon>
        <taxon>metagenomes</taxon>
        <taxon>ecological metagenomes</taxon>
    </lineage>
</organism>
<sequence>MAGKDPGHRHVSRFEIVKVDAVVVVPEFVRLLAGNFLLDLFVLDDPSLLKVDEEDLARLEATEAFYVGRIDAEHPGFRTKRHETVLRLHPAARAQPVAIQRCTYDAAVGEADRGRTVPWLEQAGVEGVEALEGRREVGPVAVGLRDHHHRRVRQRAAGEHQELKDVVKGRRVGPSRAHNRHHLLKVGTEQLTGERALPRAHPVDVPHQRVDLAVVGDHAERMRELPAREGVGREARVNESQRRGKAFVAEIRVELRDLTRHQHALVDAGAGGEARRVEVGAG</sequence>
<dbReference type="AlphaFoldDB" id="A0A6J5ZYZ3"/>